<dbReference type="InterPro" id="IPR019080">
    <property type="entry name" value="YqaJ_viral_recombinase"/>
</dbReference>
<reference evidence="3" key="1">
    <citation type="journal article" date="2016" name="Nature">
        <title>The genome of the seagrass Zostera marina reveals angiosperm adaptation to the sea.</title>
        <authorList>
            <person name="Olsen J.L."/>
            <person name="Rouze P."/>
            <person name="Verhelst B."/>
            <person name="Lin Y.-C."/>
            <person name="Bayer T."/>
            <person name="Collen J."/>
            <person name="Dattolo E."/>
            <person name="De Paoli E."/>
            <person name="Dittami S."/>
            <person name="Maumus F."/>
            <person name="Michel G."/>
            <person name="Kersting A."/>
            <person name="Lauritano C."/>
            <person name="Lohaus R."/>
            <person name="Toepel M."/>
            <person name="Tonon T."/>
            <person name="Vanneste K."/>
            <person name="Amirebrahimi M."/>
            <person name="Brakel J."/>
            <person name="Bostroem C."/>
            <person name="Chovatia M."/>
            <person name="Grimwood J."/>
            <person name="Jenkins J.W."/>
            <person name="Jueterbock A."/>
            <person name="Mraz A."/>
            <person name="Stam W.T."/>
            <person name="Tice H."/>
            <person name="Bornberg-Bauer E."/>
            <person name="Green P.J."/>
            <person name="Pearson G.A."/>
            <person name="Procaccini G."/>
            <person name="Duarte C.M."/>
            <person name="Schmutz J."/>
            <person name="Reusch T.B.H."/>
            <person name="Van de Peer Y."/>
        </authorList>
    </citation>
    <scope>NUCLEOTIDE SEQUENCE [LARGE SCALE GENOMIC DNA]</scope>
    <source>
        <strain evidence="3">cv. Finnish</strain>
    </source>
</reference>
<name>A0A0K9PPK8_ZOSMR</name>
<proteinExistence type="predicted"/>
<dbReference type="OrthoDB" id="421276at2759"/>
<dbReference type="PANTHER" id="PTHR46609:SF4">
    <property type="entry name" value="RESTRICTION ENDONUCLEASE, TYPE II-LIKE SUPERFAMILY PROTEIN"/>
    <property type="match status" value="1"/>
</dbReference>
<comment type="caution">
    <text evidence="2">The sequence shown here is derived from an EMBL/GenBank/DDBJ whole genome shotgun (WGS) entry which is preliminary data.</text>
</comment>
<accession>A0A0K9PPK8</accession>
<dbReference type="Pfam" id="PF09588">
    <property type="entry name" value="YqaJ"/>
    <property type="match status" value="1"/>
</dbReference>
<evidence type="ECO:0000259" key="1">
    <source>
        <dbReference type="Pfam" id="PF09588"/>
    </source>
</evidence>
<dbReference type="Gene3D" id="3.90.320.10">
    <property type="match status" value="1"/>
</dbReference>
<dbReference type="AlphaFoldDB" id="A0A0K9PPK8"/>
<protein>
    <submittedName>
        <fullName evidence="2">Restriction endonuclease, type II-like protein</fullName>
    </submittedName>
</protein>
<keyword evidence="2" id="KW-0378">Hydrolase</keyword>
<dbReference type="SUPFAM" id="SSF52980">
    <property type="entry name" value="Restriction endonuclease-like"/>
    <property type="match status" value="1"/>
</dbReference>
<dbReference type="InterPro" id="IPR051703">
    <property type="entry name" value="NF-kappa-B_Signaling_Reg"/>
</dbReference>
<dbReference type="OMA" id="KFAPVET"/>
<keyword evidence="2" id="KW-0255">Endonuclease</keyword>
<keyword evidence="2" id="KW-0540">Nuclease</keyword>
<dbReference type="EMBL" id="LFYR01000692">
    <property type="protein sequence ID" value="KMZ71013.1"/>
    <property type="molecule type" value="Genomic_DNA"/>
</dbReference>
<feature type="domain" description="YqaJ viral recombinase" evidence="1">
    <location>
        <begin position="66"/>
        <end position="206"/>
    </location>
</feature>
<sequence>MRHQYRRNCSNLRILCIFHPLNRWPDLPRHYLCTLRSGNGYSAYHGSIQTEIQFQPNDGEQHWFKDWNEDRQHKLTASTFAAATGFWRGRRTQLWLEKIGAIRPFAGNAATQWSNAKELEALERYMLITGHSIVLPSFQQCNASTPDEDWIGASADGIIEHSLYGLPYDGILEIKCPYFGENPPPHHPWSKIPVHYMPQAQGLMEIIDRNWMDLYCWTPNGSSLFRLHRNRPYWDLLKSALSDFWWNNVQPAREICSMYPVEDPIWQLSSFLPAPKHHRFKDIVYASKHLSCDSRLLLMEGVRGKTFR</sequence>
<dbReference type="GO" id="GO:0004519">
    <property type="term" value="F:endonuclease activity"/>
    <property type="evidence" value="ECO:0007669"/>
    <property type="project" value="UniProtKB-KW"/>
</dbReference>
<dbReference type="GO" id="GO:0006281">
    <property type="term" value="P:DNA repair"/>
    <property type="evidence" value="ECO:0007669"/>
    <property type="project" value="UniProtKB-ARBA"/>
</dbReference>
<evidence type="ECO:0000313" key="3">
    <source>
        <dbReference type="Proteomes" id="UP000036987"/>
    </source>
</evidence>
<dbReference type="InterPro" id="IPR011335">
    <property type="entry name" value="Restrct_endonuc-II-like"/>
</dbReference>
<gene>
    <name evidence="2" type="ORF">ZOSMA_18G01110</name>
</gene>
<dbReference type="PANTHER" id="PTHR46609">
    <property type="entry name" value="EXONUCLEASE, PHAGE-TYPE/RECB, C-TERMINAL DOMAIN-CONTAINING PROTEIN"/>
    <property type="match status" value="1"/>
</dbReference>
<keyword evidence="3" id="KW-1185">Reference proteome</keyword>
<dbReference type="InterPro" id="IPR011604">
    <property type="entry name" value="PDDEXK-like_dom_sf"/>
</dbReference>
<evidence type="ECO:0000313" key="2">
    <source>
        <dbReference type="EMBL" id="KMZ71013.1"/>
    </source>
</evidence>
<dbReference type="CDD" id="cd22343">
    <property type="entry name" value="PDDEXK_lambda_exonuclease-like"/>
    <property type="match status" value="1"/>
</dbReference>
<organism evidence="2 3">
    <name type="scientific">Zostera marina</name>
    <name type="common">Eelgrass</name>
    <dbReference type="NCBI Taxonomy" id="29655"/>
    <lineage>
        <taxon>Eukaryota</taxon>
        <taxon>Viridiplantae</taxon>
        <taxon>Streptophyta</taxon>
        <taxon>Embryophyta</taxon>
        <taxon>Tracheophyta</taxon>
        <taxon>Spermatophyta</taxon>
        <taxon>Magnoliopsida</taxon>
        <taxon>Liliopsida</taxon>
        <taxon>Zosteraceae</taxon>
        <taxon>Zostera</taxon>
    </lineage>
</organism>
<dbReference type="Proteomes" id="UP000036987">
    <property type="component" value="Unassembled WGS sequence"/>
</dbReference>